<comment type="caution">
    <text evidence="4">The sequence shown here is derived from an EMBL/GenBank/DDBJ whole genome shotgun (WGS) entry which is preliminary data.</text>
</comment>
<dbReference type="EMBL" id="CATNWA010018540">
    <property type="protein sequence ID" value="CAI9608018.1"/>
    <property type="molecule type" value="Genomic_DNA"/>
</dbReference>
<dbReference type="Proteomes" id="UP001162483">
    <property type="component" value="Unassembled WGS sequence"/>
</dbReference>
<dbReference type="SUPFAM" id="SSF52799">
    <property type="entry name" value="(Phosphotyrosine protein) phosphatases II"/>
    <property type="match status" value="1"/>
</dbReference>
<accession>A0ABN9GHF4</accession>
<gene>
    <name evidence="4" type="ORF">SPARVUS_LOCUS14034159</name>
</gene>
<dbReference type="Gene3D" id="3.90.190.10">
    <property type="entry name" value="Protein tyrosine phosphatase superfamily"/>
    <property type="match status" value="1"/>
</dbReference>
<evidence type="ECO:0000256" key="2">
    <source>
        <dbReference type="ARBA" id="ARBA00022912"/>
    </source>
</evidence>
<dbReference type="EC" id="3.1.3.48" evidence="1"/>
<name>A0ABN9GHF4_9NEOB</name>
<dbReference type="InterPro" id="IPR029021">
    <property type="entry name" value="Prot-tyrosine_phosphatase-like"/>
</dbReference>
<protein>
    <recommendedName>
        <fullName evidence="1">protein-tyrosine-phosphatase</fullName>
        <ecNumber evidence="1">3.1.3.48</ecNumber>
    </recommendedName>
</protein>
<organism evidence="4 5">
    <name type="scientific">Staurois parvus</name>
    <dbReference type="NCBI Taxonomy" id="386267"/>
    <lineage>
        <taxon>Eukaryota</taxon>
        <taxon>Metazoa</taxon>
        <taxon>Chordata</taxon>
        <taxon>Craniata</taxon>
        <taxon>Vertebrata</taxon>
        <taxon>Euteleostomi</taxon>
        <taxon>Amphibia</taxon>
        <taxon>Batrachia</taxon>
        <taxon>Anura</taxon>
        <taxon>Neobatrachia</taxon>
        <taxon>Ranoidea</taxon>
        <taxon>Ranidae</taxon>
        <taxon>Staurois</taxon>
    </lineage>
</organism>
<feature type="domain" description="Tyrosine-protein phosphatase" evidence="3">
    <location>
        <begin position="1"/>
        <end position="148"/>
    </location>
</feature>
<dbReference type="PANTHER" id="PTHR19134:SF449">
    <property type="entry name" value="TYROSINE-PROTEIN PHOSPHATASE 1"/>
    <property type="match status" value="1"/>
</dbReference>
<proteinExistence type="predicted"/>
<feature type="non-terminal residue" evidence="4">
    <location>
        <position position="148"/>
    </location>
</feature>
<evidence type="ECO:0000313" key="5">
    <source>
        <dbReference type="Proteomes" id="UP001162483"/>
    </source>
</evidence>
<reference evidence="4" key="1">
    <citation type="submission" date="2023-05" db="EMBL/GenBank/DDBJ databases">
        <authorList>
            <person name="Stuckert A."/>
        </authorList>
    </citation>
    <scope>NUCLEOTIDE SEQUENCE</scope>
</reference>
<sequence>MSALNTRGAPGYINAVFVNSNSKEDILIATQLPMRQTLVDFWALVWDYKCTVMVMMQRAQDLHENSCWFFPHKGENNYGMYKVRMTSRTSRNGFTGFTFSLRQAKETYDNILEVKLWCLDSWPLDKPLPENPSAFISLLGEVEKHQLT</sequence>
<evidence type="ECO:0000256" key="1">
    <source>
        <dbReference type="ARBA" id="ARBA00013064"/>
    </source>
</evidence>
<keyword evidence="2" id="KW-0904">Protein phosphatase</keyword>
<dbReference type="PROSITE" id="PS50055">
    <property type="entry name" value="TYR_PHOSPHATASE_PTP"/>
    <property type="match status" value="1"/>
</dbReference>
<evidence type="ECO:0000313" key="4">
    <source>
        <dbReference type="EMBL" id="CAI9608018.1"/>
    </source>
</evidence>
<keyword evidence="5" id="KW-1185">Reference proteome</keyword>
<dbReference type="Pfam" id="PF00102">
    <property type="entry name" value="Y_phosphatase"/>
    <property type="match status" value="1"/>
</dbReference>
<dbReference type="InterPro" id="IPR050348">
    <property type="entry name" value="Protein-Tyr_Phosphatase"/>
</dbReference>
<dbReference type="InterPro" id="IPR000242">
    <property type="entry name" value="PTP_cat"/>
</dbReference>
<keyword evidence="2" id="KW-0378">Hydrolase</keyword>
<dbReference type="PANTHER" id="PTHR19134">
    <property type="entry name" value="RECEPTOR-TYPE TYROSINE-PROTEIN PHOSPHATASE"/>
    <property type="match status" value="1"/>
</dbReference>
<evidence type="ECO:0000259" key="3">
    <source>
        <dbReference type="PROSITE" id="PS50055"/>
    </source>
</evidence>